<comment type="similarity">
    <text evidence="7">Belongs to the binding-protein-dependent transport system permease family.</text>
</comment>
<evidence type="ECO:0000256" key="6">
    <source>
        <dbReference type="ARBA" id="ARBA00023136"/>
    </source>
</evidence>
<dbReference type="InterPro" id="IPR000515">
    <property type="entry name" value="MetI-like"/>
</dbReference>
<dbReference type="RefSeq" id="WP_079422650.1">
    <property type="nucleotide sequence ID" value="NZ_MZGV01000009.1"/>
</dbReference>
<dbReference type="EMBL" id="MZGV01000009">
    <property type="protein sequence ID" value="OPJ63450.1"/>
    <property type="molecule type" value="Genomic_DNA"/>
</dbReference>
<evidence type="ECO:0000256" key="3">
    <source>
        <dbReference type="ARBA" id="ARBA00022475"/>
    </source>
</evidence>
<evidence type="ECO:0000313" key="10">
    <source>
        <dbReference type="Proteomes" id="UP000190080"/>
    </source>
</evidence>
<evidence type="ECO:0000256" key="5">
    <source>
        <dbReference type="ARBA" id="ARBA00022989"/>
    </source>
</evidence>
<dbReference type="PROSITE" id="PS50928">
    <property type="entry name" value="ABC_TM1"/>
    <property type="match status" value="1"/>
</dbReference>
<dbReference type="Gene3D" id="1.10.3720.10">
    <property type="entry name" value="MetI-like"/>
    <property type="match status" value="1"/>
</dbReference>
<dbReference type="SUPFAM" id="SSF161098">
    <property type="entry name" value="MetI-like"/>
    <property type="match status" value="1"/>
</dbReference>
<evidence type="ECO:0000256" key="7">
    <source>
        <dbReference type="RuleBase" id="RU363032"/>
    </source>
</evidence>
<feature type="domain" description="ABC transmembrane type-1" evidence="8">
    <location>
        <begin position="69"/>
        <end position="273"/>
    </location>
</feature>
<evidence type="ECO:0000259" key="8">
    <source>
        <dbReference type="PROSITE" id="PS50928"/>
    </source>
</evidence>
<comment type="caution">
    <text evidence="9">The sequence shown here is derived from an EMBL/GenBank/DDBJ whole genome shotgun (WGS) entry which is preliminary data.</text>
</comment>
<dbReference type="AlphaFoldDB" id="A0A1V4IUF7"/>
<dbReference type="InterPro" id="IPR035906">
    <property type="entry name" value="MetI-like_sf"/>
</dbReference>
<feature type="transmembrane region" description="Helical" evidence="7">
    <location>
        <begin position="12"/>
        <end position="31"/>
    </location>
</feature>
<reference evidence="9 10" key="1">
    <citation type="submission" date="2017-03" db="EMBL/GenBank/DDBJ databases">
        <title>Genome sequence of Clostridium oryzae DSM 28571.</title>
        <authorList>
            <person name="Poehlein A."/>
            <person name="Daniel R."/>
        </authorList>
    </citation>
    <scope>NUCLEOTIDE SEQUENCE [LARGE SCALE GENOMIC DNA]</scope>
    <source>
        <strain evidence="9 10">DSM 28571</strain>
    </source>
</reference>
<keyword evidence="3" id="KW-1003">Cell membrane</keyword>
<evidence type="ECO:0000256" key="4">
    <source>
        <dbReference type="ARBA" id="ARBA00022692"/>
    </source>
</evidence>
<keyword evidence="2 7" id="KW-0813">Transport</keyword>
<comment type="subcellular location">
    <subcellularLocation>
        <location evidence="1 7">Cell membrane</location>
        <topology evidence="1 7">Multi-pass membrane protein</topology>
    </subcellularLocation>
</comment>
<dbReference type="CDD" id="cd06261">
    <property type="entry name" value="TM_PBP2"/>
    <property type="match status" value="1"/>
</dbReference>
<proteinExistence type="inferred from homology"/>
<feature type="transmembrane region" description="Helical" evidence="7">
    <location>
        <begin position="196"/>
        <end position="215"/>
    </location>
</feature>
<keyword evidence="4 7" id="KW-0812">Transmembrane</keyword>
<evidence type="ECO:0000256" key="1">
    <source>
        <dbReference type="ARBA" id="ARBA00004651"/>
    </source>
</evidence>
<dbReference type="InterPro" id="IPR050809">
    <property type="entry name" value="UgpAE/MalFG_permease"/>
</dbReference>
<organism evidence="9 10">
    <name type="scientific">Clostridium oryzae</name>
    <dbReference type="NCBI Taxonomy" id="1450648"/>
    <lineage>
        <taxon>Bacteria</taxon>
        <taxon>Bacillati</taxon>
        <taxon>Bacillota</taxon>
        <taxon>Clostridia</taxon>
        <taxon>Eubacteriales</taxon>
        <taxon>Clostridiaceae</taxon>
        <taxon>Clostridium</taxon>
    </lineage>
</organism>
<dbReference type="Proteomes" id="UP000190080">
    <property type="component" value="Unassembled WGS sequence"/>
</dbReference>
<dbReference type="PANTHER" id="PTHR43227">
    <property type="entry name" value="BLL4140 PROTEIN"/>
    <property type="match status" value="1"/>
</dbReference>
<keyword evidence="6 7" id="KW-0472">Membrane</keyword>
<dbReference type="STRING" id="1450648.CLORY_12370"/>
<dbReference type="Pfam" id="PF00528">
    <property type="entry name" value="BPD_transp_1"/>
    <property type="match status" value="1"/>
</dbReference>
<keyword evidence="5 7" id="KW-1133">Transmembrane helix</keyword>
<protein>
    <submittedName>
        <fullName evidence="9">Lactose transport system permease protein LacF</fullName>
    </submittedName>
</protein>
<feature type="transmembrane region" description="Helical" evidence="7">
    <location>
        <begin position="254"/>
        <end position="274"/>
    </location>
</feature>
<dbReference type="OrthoDB" id="9787541at2"/>
<name>A0A1V4IUF7_9CLOT</name>
<feature type="transmembrane region" description="Helical" evidence="7">
    <location>
        <begin position="147"/>
        <end position="169"/>
    </location>
</feature>
<gene>
    <name evidence="9" type="primary">lacF_1</name>
    <name evidence="9" type="ORF">CLORY_12370</name>
</gene>
<feature type="transmembrane region" description="Helical" evidence="7">
    <location>
        <begin position="73"/>
        <end position="94"/>
    </location>
</feature>
<dbReference type="GO" id="GO:0005886">
    <property type="term" value="C:plasma membrane"/>
    <property type="evidence" value="ECO:0007669"/>
    <property type="project" value="UniProtKB-SubCell"/>
</dbReference>
<dbReference type="PANTHER" id="PTHR43227:SF7">
    <property type="entry name" value="ARABINOOLIGOSACCHARIDES TRANSPORT SYSTEM PERMEASE PROTEIN ARAP"/>
    <property type="match status" value="1"/>
</dbReference>
<dbReference type="GO" id="GO:0055085">
    <property type="term" value="P:transmembrane transport"/>
    <property type="evidence" value="ECO:0007669"/>
    <property type="project" value="InterPro"/>
</dbReference>
<feature type="transmembrane region" description="Helical" evidence="7">
    <location>
        <begin position="106"/>
        <end position="127"/>
    </location>
</feature>
<accession>A0A1V4IUF7</accession>
<keyword evidence="10" id="KW-1185">Reference proteome</keyword>
<sequence length="284" mass="32267">MNKKMLDKLLDFSFVLPALIIFAFVILVPFIRGIHIAFTDWNGINQSYHFVGLRNLFSVFKDGEVLNPLRNTIFFTTVTVIIVNIFGLGLALALNKSFRGANLIKTFIFMPMVVSLVLTSYMWVYVFNDFISHYMHIASPLSSAKTVMIGLCIMSIWKETGLAMVLYYATLQTVPKDLLEAAEIDGATAFQRFRNVTVPFLAPAFTYCIPLWLGLGLKQFDYSFVATNGGPGTSSMSMAMYIYQYEFPYYKTGYGQMVALVYLVFVLIITYFVTKALRKREIEL</sequence>
<evidence type="ECO:0000313" key="9">
    <source>
        <dbReference type="EMBL" id="OPJ63450.1"/>
    </source>
</evidence>
<evidence type="ECO:0000256" key="2">
    <source>
        <dbReference type="ARBA" id="ARBA00022448"/>
    </source>
</evidence>